<evidence type="ECO:0000313" key="2">
    <source>
        <dbReference type="EMBL" id="KAJ7945293.1"/>
    </source>
</evidence>
<keyword evidence="2" id="KW-0255">Endonuclease</keyword>
<reference evidence="2" key="1">
    <citation type="journal article" date="2023" name="Science">
        <title>Elucidation of the pathway for biosynthesis of saponin adjuvants from the soapbark tree.</title>
        <authorList>
            <person name="Reed J."/>
            <person name="Orme A."/>
            <person name="El-Demerdash A."/>
            <person name="Owen C."/>
            <person name="Martin L.B.B."/>
            <person name="Misra R.C."/>
            <person name="Kikuchi S."/>
            <person name="Rejzek M."/>
            <person name="Martin A.C."/>
            <person name="Harkess A."/>
            <person name="Leebens-Mack J."/>
            <person name="Louveau T."/>
            <person name="Stephenson M.J."/>
            <person name="Osbourn A."/>
        </authorList>
    </citation>
    <scope>NUCLEOTIDE SEQUENCE</scope>
    <source>
        <strain evidence="2">S10</strain>
    </source>
</reference>
<protein>
    <submittedName>
        <fullName evidence="2">Endonuclease or glycosyl hydrolase, putative isoform 2</fullName>
    </submittedName>
</protein>
<sequence>MPHILKIRTGSDSQIFVSSVTLKVPEPYECIADQTTFVVNNKDLNLAANSKLNIVRNMREVAGGSSRVLTPELNVEDHPEKVQQQSSCKGSIKGAVSGTSSLTAWPETYVSEPSNEVQHLSPPGKKNVGAGGQVSESHLPLQAEQISEPEVGFFKKMWRKLLGNEDCGSENKSHRVPEQIIIQVIRLPQKTRHTNKNSDTFEKKKADDKCGTENVGSSIPEKRTALQNLSVKKYRKTPLDTVEKAKPVDQLVKSTTQKADPVVQASYCSPCNEYSVDEKASGCAEMYHDILQLVLISFVG</sequence>
<dbReference type="KEGG" id="qsa:O6P43_030376"/>
<dbReference type="GO" id="GO:0016787">
    <property type="term" value="F:hydrolase activity"/>
    <property type="evidence" value="ECO:0007669"/>
    <property type="project" value="UniProtKB-KW"/>
</dbReference>
<organism evidence="2 3">
    <name type="scientific">Quillaja saponaria</name>
    <name type="common">Soap bark tree</name>
    <dbReference type="NCBI Taxonomy" id="32244"/>
    <lineage>
        <taxon>Eukaryota</taxon>
        <taxon>Viridiplantae</taxon>
        <taxon>Streptophyta</taxon>
        <taxon>Embryophyta</taxon>
        <taxon>Tracheophyta</taxon>
        <taxon>Spermatophyta</taxon>
        <taxon>Magnoliopsida</taxon>
        <taxon>eudicotyledons</taxon>
        <taxon>Gunneridae</taxon>
        <taxon>Pentapetalae</taxon>
        <taxon>rosids</taxon>
        <taxon>fabids</taxon>
        <taxon>Fabales</taxon>
        <taxon>Quillajaceae</taxon>
        <taxon>Quillaja</taxon>
    </lineage>
</organism>
<comment type="caution">
    <text evidence="2">The sequence shown here is derived from an EMBL/GenBank/DDBJ whole genome shotgun (WGS) entry which is preliminary data.</text>
</comment>
<accession>A0AAD7KT38</accession>
<dbReference type="GO" id="GO:0004519">
    <property type="term" value="F:endonuclease activity"/>
    <property type="evidence" value="ECO:0007669"/>
    <property type="project" value="UniProtKB-KW"/>
</dbReference>
<dbReference type="EMBL" id="JARAOO010000013">
    <property type="protein sequence ID" value="KAJ7945293.1"/>
    <property type="molecule type" value="Genomic_DNA"/>
</dbReference>
<evidence type="ECO:0000256" key="1">
    <source>
        <dbReference type="SAM" id="MobiDB-lite"/>
    </source>
</evidence>
<dbReference type="AlphaFoldDB" id="A0AAD7KT38"/>
<gene>
    <name evidence="2" type="ORF">O6P43_030376</name>
</gene>
<keyword evidence="2" id="KW-0540">Nuclease</keyword>
<proteinExistence type="predicted"/>
<keyword evidence="2" id="KW-0378">Hydrolase</keyword>
<feature type="compositionally biased region" description="Basic and acidic residues" evidence="1">
    <location>
        <begin position="199"/>
        <end position="211"/>
    </location>
</feature>
<dbReference type="Proteomes" id="UP001163823">
    <property type="component" value="Chromosome 13"/>
</dbReference>
<evidence type="ECO:0000313" key="3">
    <source>
        <dbReference type="Proteomes" id="UP001163823"/>
    </source>
</evidence>
<name>A0AAD7KT38_QUISA</name>
<keyword evidence="3" id="KW-1185">Reference proteome</keyword>
<feature type="region of interest" description="Disordered" evidence="1">
    <location>
        <begin position="192"/>
        <end position="217"/>
    </location>
</feature>